<gene>
    <name evidence="7" type="ORF">CBO05C_3245</name>
</gene>
<dbReference type="GO" id="GO:0000271">
    <property type="term" value="P:polysaccharide biosynthetic process"/>
    <property type="evidence" value="ECO:0007669"/>
    <property type="project" value="InterPro"/>
</dbReference>
<dbReference type="InterPro" id="IPR018580">
    <property type="entry name" value="Uncharacterised_YfhO"/>
</dbReference>
<feature type="transmembrane region" description="Helical" evidence="5">
    <location>
        <begin position="445"/>
        <end position="466"/>
    </location>
</feature>
<evidence type="ECO:0000259" key="6">
    <source>
        <dbReference type="Pfam" id="PF04138"/>
    </source>
</evidence>
<dbReference type="Pfam" id="PF04138">
    <property type="entry name" value="GtrA_DPMS_TM"/>
    <property type="match status" value="1"/>
</dbReference>
<protein>
    <submittedName>
        <fullName evidence="7">GtrA-like protein</fullName>
    </submittedName>
</protein>
<feature type="transmembrane region" description="Helical" evidence="5">
    <location>
        <begin position="597"/>
        <end position="620"/>
    </location>
</feature>
<feature type="transmembrane region" description="Helical" evidence="5">
    <location>
        <begin position="291"/>
        <end position="310"/>
    </location>
</feature>
<evidence type="ECO:0000256" key="2">
    <source>
        <dbReference type="ARBA" id="ARBA00022692"/>
    </source>
</evidence>
<organism evidence="7">
    <name type="scientific">Clostridium botulinum B str. Osaka05</name>
    <dbReference type="NCBI Taxonomy" id="1407017"/>
    <lineage>
        <taxon>Bacteria</taxon>
        <taxon>Bacillati</taxon>
        <taxon>Bacillota</taxon>
        <taxon>Clostridia</taxon>
        <taxon>Eubacteriales</taxon>
        <taxon>Clostridiaceae</taxon>
        <taxon>Clostridium</taxon>
    </lineage>
</organism>
<feature type="transmembrane region" description="Helical" evidence="5">
    <location>
        <begin position="90"/>
        <end position="113"/>
    </location>
</feature>
<keyword evidence="2 5" id="KW-0812">Transmembrane</keyword>
<dbReference type="AlphaFoldDB" id="A0A0S6U538"/>
<feature type="transmembrane region" description="Helical" evidence="5">
    <location>
        <begin position="478"/>
        <end position="499"/>
    </location>
</feature>
<reference evidence="7" key="1">
    <citation type="submission" date="2013-10" db="EMBL/GenBank/DDBJ databases">
        <title>Draft genome sequence of Clostridium botulinum type B strain Osaka05.</title>
        <authorList>
            <person name="Sakaguchi Y."/>
            <person name="Hosomi K."/>
            <person name="Uchiyama J."/>
            <person name="Ogura Y."/>
            <person name="Sakaguchi M."/>
            <person name="Kohda T."/>
            <person name="Mukamoto M."/>
            <person name="Misawa N."/>
            <person name="Matsuzaki S."/>
            <person name="Hayashi T."/>
            <person name="Kozaki S."/>
        </authorList>
    </citation>
    <scope>NUCLEOTIDE SEQUENCE</scope>
    <source>
        <strain evidence="7">Osaka05</strain>
    </source>
</reference>
<dbReference type="PANTHER" id="PTHR38454:SF1">
    <property type="entry name" value="INTEGRAL MEMBRANE PROTEIN"/>
    <property type="match status" value="1"/>
</dbReference>
<feature type="transmembrane region" description="Helical" evidence="5">
    <location>
        <begin position="119"/>
        <end position="139"/>
    </location>
</feature>
<evidence type="ECO:0000256" key="3">
    <source>
        <dbReference type="ARBA" id="ARBA00022989"/>
    </source>
</evidence>
<evidence type="ECO:0000313" key="7">
    <source>
        <dbReference type="EMBL" id="GAE03555.1"/>
    </source>
</evidence>
<feature type="transmembrane region" description="Helical" evidence="5">
    <location>
        <begin position="568"/>
        <end position="585"/>
    </location>
</feature>
<feature type="domain" description="GtrA/DPMS transmembrane" evidence="6">
    <location>
        <begin position="28"/>
        <end position="138"/>
    </location>
</feature>
<keyword evidence="4 5" id="KW-0472">Membrane</keyword>
<dbReference type="InterPro" id="IPR007267">
    <property type="entry name" value="GtrA_DPMS_TM"/>
</dbReference>
<dbReference type="EMBL" id="DF384213">
    <property type="protein sequence ID" value="GAE03555.1"/>
    <property type="molecule type" value="Genomic_DNA"/>
</dbReference>
<feature type="transmembrane region" description="Helical" evidence="5">
    <location>
        <begin position="317"/>
        <end position="335"/>
    </location>
</feature>
<dbReference type="HOGENOM" id="CLU_008413_3_0_9"/>
<feature type="transmembrane region" description="Helical" evidence="5">
    <location>
        <begin position="159"/>
        <end position="182"/>
    </location>
</feature>
<evidence type="ECO:0000256" key="5">
    <source>
        <dbReference type="SAM" id="Phobius"/>
    </source>
</evidence>
<evidence type="ECO:0000256" key="1">
    <source>
        <dbReference type="ARBA" id="ARBA00004141"/>
    </source>
</evidence>
<feature type="transmembrane region" description="Helical" evidence="5">
    <location>
        <begin position="505"/>
        <end position="522"/>
    </location>
</feature>
<proteinExistence type="predicted"/>
<keyword evidence="3 5" id="KW-1133">Transmembrane helix</keyword>
<dbReference type="Proteomes" id="UP000054164">
    <property type="component" value="Unassembled WGS sequence"/>
</dbReference>
<evidence type="ECO:0000256" key="4">
    <source>
        <dbReference type="ARBA" id="ARBA00023136"/>
    </source>
</evidence>
<accession>A0A0S6U538</accession>
<feature type="transmembrane region" description="Helical" evidence="5">
    <location>
        <begin position="229"/>
        <end position="247"/>
    </location>
</feature>
<feature type="transmembrane region" description="Helical" evidence="5">
    <location>
        <begin position="52"/>
        <end position="78"/>
    </location>
</feature>
<feature type="transmembrane region" description="Helical" evidence="5">
    <location>
        <begin position="26"/>
        <end position="46"/>
    </location>
</feature>
<feature type="transmembrane region" description="Helical" evidence="5">
    <location>
        <begin position="395"/>
        <end position="418"/>
    </location>
</feature>
<dbReference type="RefSeq" id="WP_073860776.1">
    <property type="nucleotide sequence ID" value="NZ_DF384213.1"/>
</dbReference>
<name>A0A0S6U538_CLOBO</name>
<comment type="subcellular location">
    <subcellularLocation>
        <location evidence="1">Membrane</location>
        <topology evidence="1">Multi-pass membrane protein</topology>
    </subcellularLocation>
</comment>
<feature type="transmembrane region" description="Helical" evidence="5">
    <location>
        <begin position="341"/>
        <end position="374"/>
    </location>
</feature>
<sequence length="1039" mass="120813">MIRRILFNVKQYLNELITKDDKISSFLRFGMIGVINTVHYYIWYLLLLYLNIPYIISHTIAFTLSMIGSYFLNCYFTFKTKPTLKKFIKYPLTTLANYLISTFSLVLLVKIFHINSSTAVLWAAILPIPITFLATKHILKISESTSTIKLDIKSKFIVILKLLLPVIFLLSFSISCHLYALYRKYHGFLFSVSGTDSDLQFMYFIPFIQKAFLSHQPFWSWSYGLGGDIFGQFIYYYTTSPFFYLMLLLRKLQLGSWTLGNTLHWKLLFSILKQFLSMCFLYSLLKYEKKKTYTSLIGAMIYGGCINYIWFSLSFDFMADAYVWLPITILGFRIYNKTGKWLLFVISASLTVANSFYFGFISYIFYIIFIITFIKLEGTTLKNKLYSFFCSIFKYAVFAIMALGLASISFIPSVYAFFNTDRFSNILNTPLFYDSSYILKLPEKLFFYNSTLGFPLIILIIFALPWKKFSSITKRKTILAGIFFILYLTPYSGSFFNGLSYSCDRWFYLFIFSIAYAIPDWLEENDKLKSLDFHFFSIVAILIIYFYYTKMPRGFNNVIRNLKTTKIINLVILVSGLVSLFTIVLKKYISKHFTTKFLDYIIVLCVATALSCNTNAYLAMRKPNVTHYKLQSSSIDNLEEKTIFNKYTPTNNEFYRTIFRDLIHLNAPMNYNYYGTSTYNSMIDGVLHKWLKVDYNILNTNVSPSTYENFDDRLFLETTFGVKYLVKNKTNPYTPSYGYTLNNETNNYIIYKNRYNVGFDLWYSNTITIKDYNKMNIAQKDSILLQTAMVDENLPELPRSVPFDDITTELSLEWQNAITKNAKYKNGILKADKNASIIIPIKNNKKRTDGEILFSINLEPTNGQKFVLNVNGKTTKKMEENYAYTYPLNKFTFKLDGNTTVIKINISEGNYIINDTHLWFNSYKYYTKWVNERNKYNLENLYLNGGEVKGNIKNNEKGILALNIPFCKGWSAKVDGEKQDLIKVNGILTGLVLEPGSHNIELKYITPGLIPGACLSIVFFIIIIVSYILKCKHNSFKDN</sequence>
<feature type="transmembrane region" description="Helical" evidence="5">
    <location>
        <begin position="1009"/>
        <end position="1029"/>
    </location>
</feature>
<dbReference type="PANTHER" id="PTHR38454">
    <property type="entry name" value="INTEGRAL MEMBRANE PROTEIN-RELATED"/>
    <property type="match status" value="1"/>
</dbReference>
<dbReference type="Pfam" id="PF09586">
    <property type="entry name" value="YfhO"/>
    <property type="match status" value="1"/>
</dbReference>
<dbReference type="GO" id="GO:0016020">
    <property type="term" value="C:membrane"/>
    <property type="evidence" value="ECO:0007669"/>
    <property type="project" value="UniProtKB-SubCell"/>
</dbReference>
<feature type="transmembrane region" description="Helical" evidence="5">
    <location>
        <begin position="531"/>
        <end position="548"/>
    </location>
</feature>